<dbReference type="Pfam" id="PF00106">
    <property type="entry name" value="adh_short"/>
    <property type="match status" value="1"/>
</dbReference>
<dbReference type="InParanoid" id="A0A5J5F3K0"/>
<evidence type="ECO:0000256" key="1">
    <source>
        <dbReference type="ARBA" id="ARBA00022516"/>
    </source>
</evidence>
<accession>A0A5J5F3K0</accession>
<evidence type="ECO:0000256" key="4">
    <source>
        <dbReference type="ARBA" id="ARBA00023002"/>
    </source>
</evidence>
<gene>
    <name evidence="9" type="ORF">FN846DRAFT_898067</name>
</gene>
<evidence type="ECO:0000256" key="5">
    <source>
        <dbReference type="ARBA" id="ARBA00023098"/>
    </source>
</evidence>
<dbReference type="GO" id="GO:0006696">
    <property type="term" value="P:ergosterol biosynthetic process"/>
    <property type="evidence" value="ECO:0007669"/>
    <property type="project" value="TreeGrafter"/>
</dbReference>
<reference evidence="9 10" key="1">
    <citation type="submission" date="2019-09" db="EMBL/GenBank/DDBJ databases">
        <title>Draft genome of the ectomycorrhizal ascomycete Sphaerosporella brunnea.</title>
        <authorList>
            <consortium name="DOE Joint Genome Institute"/>
            <person name="Benucci G.M."/>
            <person name="Marozzi G."/>
            <person name="Antonielli L."/>
            <person name="Sanchez S."/>
            <person name="Marco P."/>
            <person name="Wang X."/>
            <person name="Falini L.B."/>
            <person name="Barry K."/>
            <person name="Haridas S."/>
            <person name="Lipzen A."/>
            <person name="Labutti K."/>
            <person name="Grigoriev I.V."/>
            <person name="Murat C."/>
            <person name="Martin F."/>
            <person name="Albertini E."/>
            <person name="Donnini D."/>
            <person name="Bonito G."/>
        </authorList>
    </citation>
    <scope>NUCLEOTIDE SEQUENCE [LARGE SCALE GENOMIC DNA]</scope>
    <source>
        <strain evidence="9 10">Sb_GMNB300</strain>
    </source>
</reference>
<evidence type="ECO:0000256" key="8">
    <source>
        <dbReference type="ARBA" id="ARBA00023621"/>
    </source>
</evidence>
<keyword evidence="1" id="KW-0444">Lipid biosynthesis</keyword>
<dbReference type="GO" id="GO:0005741">
    <property type="term" value="C:mitochondrial outer membrane"/>
    <property type="evidence" value="ECO:0007669"/>
    <property type="project" value="TreeGrafter"/>
</dbReference>
<evidence type="ECO:0000256" key="3">
    <source>
        <dbReference type="ARBA" id="ARBA00022955"/>
    </source>
</evidence>
<keyword evidence="10" id="KW-1185">Reference proteome</keyword>
<evidence type="ECO:0000256" key="2">
    <source>
        <dbReference type="ARBA" id="ARBA00022857"/>
    </source>
</evidence>
<evidence type="ECO:0000256" key="6">
    <source>
        <dbReference type="ARBA" id="ARBA00023589"/>
    </source>
</evidence>
<dbReference type="PANTHER" id="PTHR43647:SF1">
    <property type="entry name" value="3-KETO-STEROID REDUCTASE ERG27"/>
    <property type="match status" value="1"/>
</dbReference>
<name>A0A5J5F3K0_9PEZI</name>
<dbReference type="PRINTS" id="PR00081">
    <property type="entry name" value="GDHRDH"/>
</dbReference>
<dbReference type="GO" id="GO:0000253">
    <property type="term" value="F:3-beta-hydroxysteroid 3-dehydrogenase (NADP+) activity"/>
    <property type="evidence" value="ECO:0007669"/>
    <property type="project" value="UniProtKB-EC"/>
</dbReference>
<sequence length="383" mass="42354">MADPAATTLHTDNYYLVTGANGGLGLSIAKRLCRDFLLTQPSDKTVTIIFTTRSSRKSTATLSTLLSYLATLDAQGHAATLRVRFSTAQVDLTDLRSVIALAKHLNHTFPKLDAVIFNAGMGAFLGIDWLNAFKSLALNWVEAVTHPTYKIQAVGRVITQAGTGEDLGEIFCANVFGHYYLAHEVLPLLRKGLGRVVWISSLEAYAWAYSEKDLEGRAASHSYESSKRLTDVLALTSDLKATKPWADGFLGEQQNADGERKVKLFTCHPGICATSMVELPLVLWYCMTLAFYIARWLGSPWHSISTEAGANSAVHLALIGEEELKETKAERKKWGSGSDRAGREVLKITEVEGEGGEEWEALGRETWRQMEELRVMWKKRLEG</sequence>
<dbReference type="SUPFAM" id="SSF51735">
    <property type="entry name" value="NAD(P)-binding Rossmann-fold domains"/>
    <property type="match status" value="1"/>
</dbReference>
<dbReference type="AlphaFoldDB" id="A0A5J5F3K0"/>
<dbReference type="InterPro" id="IPR036291">
    <property type="entry name" value="NAD(P)-bd_dom_sf"/>
</dbReference>
<dbReference type="FunCoup" id="A0A5J5F3K0">
    <property type="interactions" value="130"/>
</dbReference>
<evidence type="ECO:0000313" key="10">
    <source>
        <dbReference type="Proteomes" id="UP000326924"/>
    </source>
</evidence>
<dbReference type="Gene3D" id="3.40.50.720">
    <property type="entry name" value="NAD(P)-binding Rossmann-like Domain"/>
    <property type="match status" value="1"/>
</dbReference>
<comment type="caution">
    <text evidence="9">The sequence shown here is derived from an EMBL/GenBank/DDBJ whole genome shotgun (WGS) entry which is preliminary data.</text>
</comment>
<evidence type="ECO:0000313" key="9">
    <source>
        <dbReference type="EMBL" id="KAA8910253.1"/>
    </source>
</evidence>
<dbReference type="Proteomes" id="UP000326924">
    <property type="component" value="Unassembled WGS sequence"/>
</dbReference>
<evidence type="ECO:0000256" key="7">
    <source>
        <dbReference type="ARBA" id="ARBA00023593"/>
    </source>
</evidence>
<keyword evidence="3" id="KW-0752">Steroid biosynthesis</keyword>
<keyword evidence="4" id="KW-0560">Oxidoreductase</keyword>
<dbReference type="PANTHER" id="PTHR43647">
    <property type="entry name" value="DEHYDROGENASE"/>
    <property type="match status" value="1"/>
</dbReference>
<comment type="similarity">
    <text evidence="7">Belongs to the short-chain dehydrogenases/reductases (SDR) family. ERG27 subfamily.</text>
</comment>
<proteinExistence type="inferred from homology"/>
<comment type="pathway">
    <text evidence="6">Steroid biosynthesis; zymosterol biosynthesis; zymosterol from lanosterol: step 5/6.</text>
</comment>
<dbReference type="EC" id="1.1.1.270" evidence="8"/>
<dbReference type="GO" id="GO:0005811">
    <property type="term" value="C:lipid droplet"/>
    <property type="evidence" value="ECO:0007669"/>
    <property type="project" value="TreeGrafter"/>
</dbReference>
<dbReference type="InterPro" id="IPR051593">
    <property type="entry name" value="Ergosterol_Biosynth_ERG27"/>
</dbReference>
<protein>
    <recommendedName>
        <fullName evidence="8">3beta-hydroxysteroid 3-dehydrogenase</fullName>
        <ecNumber evidence="8">1.1.1.270</ecNumber>
    </recommendedName>
</protein>
<dbReference type="InterPro" id="IPR002347">
    <property type="entry name" value="SDR_fam"/>
</dbReference>
<dbReference type="GO" id="GO:0005789">
    <property type="term" value="C:endoplasmic reticulum membrane"/>
    <property type="evidence" value="ECO:0007669"/>
    <property type="project" value="TreeGrafter"/>
</dbReference>
<dbReference type="OrthoDB" id="9989144at2759"/>
<organism evidence="9 10">
    <name type="scientific">Sphaerosporella brunnea</name>
    <dbReference type="NCBI Taxonomy" id="1250544"/>
    <lineage>
        <taxon>Eukaryota</taxon>
        <taxon>Fungi</taxon>
        <taxon>Dikarya</taxon>
        <taxon>Ascomycota</taxon>
        <taxon>Pezizomycotina</taxon>
        <taxon>Pezizomycetes</taxon>
        <taxon>Pezizales</taxon>
        <taxon>Pyronemataceae</taxon>
        <taxon>Sphaerosporella</taxon>
    </lineage>
</organism>
<keyword evidence="5" id="KW-0443">Lipid metabolism</keyword>
<dbReference type="EMBL" id="VXIS01000048">
    <property type="protein sequence ID" value="KAA8910253.1"/>
    <property type="molecule type" value="Genomic_DNA"/>
</dbReference>
<keyword evidence="2" id="KW-0521">NADP</keyword>